<evidence type="ECO:0000256" key="1">
    <source>
        <dbReference type="ARBA" id="ARBA00012104"/>
    </source>
</evidence>
<dbReference type="AlphaFoldDB" id="A0A9X2JN36"/>
<evidence type="ECO:0000256" key="2">
    <source>
        <dbReference type="ARBA" id="ARBA00022679"/>
    </source>
</evidence>
<dbReference type="Pfam" id="PF08543">
    <property type="entry name" value="Phos_pyr_kin"/>
    <property type="match status" value="1"/>
</dbReference>
<comment type="caution">
    <text evidence="7">The sequence shown here is derived from an EMBL/GenBank/DDBJ whole genome shotgun (WGS) entry which is preliminary data.</text>
</comment>
<dbReference type="InterPro" id="IPR013749">
    <property type="entry name" value="PM/HMP-P_kinase-1"/>
</dbReference>
<dbReference type="PANTHER" id="PTHR10534:SF2">
    <property type="entry name" value="PYRIDOXAL KINASE"/>
    <property type="match status" value="1"/>
</dbReference>
<dbReference type="Proteomes" id="UP001139006">
    <property type="component" value="Unassembled WGS sequence"/>
</dbReference>
<evidence type="ECO:0000313" key="7">
    <source>
        <dbReference type="EMBL" id="MCP0887326.1"/>
    </source>
</evidence>
<name>A0A9X2JN36_9LACO</name>
<dbReference type="EMBL" id="JAIULA010000016">
    <property type="protein sequence ID" value="MCP0887326.1"/>
    <property type="molecule type" value="Genomic_DNA"/>
</dbReference>
<dbReference type="GO" id="GO:0008478">
    <property type="term" value="F:pyridoxal kinase activity"/>
    <property type="evidence" value="ECO:0007669"/>
    <property type="project" value="UniProtKB-EC"/>
</dbReference>
<proteinExistence type="predicted"/>
<dbReference type="InterPro" id="IPR004625">
    <property type="entry name" value="PyrdxlKinase"/>
</dbReference>
<evidence type="ECO:0000259" key="6">
    <source>
        <dbReference type="Pfam" id="PF08543"/>
    </source>
</evidence>
<dbReference type="GO" id="GO:0005524">
    <property type="term" value="F:ATP binding"/>
    <property type="evidence" value="ECO:0007669"/>
    <property type="project" value="UniProtKB-KW"/>
</dbReference>
<protein>
    <recommendedName>
        <fullName evidence="1">pyridoxal kinase</fullName>
        <ecNumber evidence="1">2.7.1.35</ecNumber>
    </recommendedName>
</protein>
<sequence>MTYIKDNGQVLVAEDLSGIGNLSLTVAIPILQAQGVPLALLPTSVLSTQTEGFGQAVTLETSTWMEESFNHWNAAEINFAGALIGYLGSVEVQHKILQFLQKKALAFCIIDPVFADQGALYPNITDEQIIHTKELLQYANVITPNLTEACFLTGMKLRENSADFHFELLTKLNRLTKSGGQIVITGISQNNQRGCVWLENGHLTYCMYPELTGHFYGSGDTFSALLTGYLWKKYSFGNAVKCATKLTYQALQQTERHKERPRKYGVILTNILSLLSERKEEEFYE</sequence>
<dbReference type="InterPro" id="IPR029056">
    <property type="entry name" value="Ribokinase-like"/>
</dbReference>
<organism evidence="7 8">
    <name type="scientific">Ligilactobacillus ubinensis</name>
    <dbReference type="NCBI Taxonomy" id="2876789"/>
    <lineage>
        <taxon>Bacteria</taxon>
        <taxon>Bacillati</taxon>
        <taxon>Bacillota</taxon>
        <taxon>Bacilli</taxon>
        <taxon>Lactobacillales</taxon>
        <taxon>Lactobacillaceae</taxon>
        <taxon>Ligilactobacillus</taxon>
    </lineage>
</organism>
<dbReference type="Gene3D" id="3.40.1190.20">
    <property type="match status" value="1"/>
</dbReference>
<accession>A0A9X2JN36</accession>
<gene>
    <name evidence="7" type="ORF">LB941_08265</name>
</gene>
<keyword evidence="3" id="KW-0547">Nucleotide-binding</keyword>
<reference evidence="7 8" key="1">
    <citation type="journal article" date="2023" name="Int. J. Syst. Evol. Microbiol.">
        <title>Ligilactobacillus ubinensis sp. nov., a novel species isolated from the wild ferment of a durian fruit (Durio zibethinus).</title>
        <authorList>
            <person name="Heng Y.C."/>
            <person name="Menon N."/>
            <person name="Chen B."/>
            <person name="Loo B.Z.L."/>
            <person name="Wong G.W.J."/>
            <person name="Lim A.C.H."/>
            <person name="Silvaraju S."/>
            <person name="Kittelmann S."/>
        </authorList>
    </citation>
    <scope>NUCLEOTIDE SEQUENCE [LARGE SCALE GENOMIC DNA]</scope>
    <source>
        <strain evidence="7 8">WILCCON 0076</strain>
    </source>
</reference>
<feature type="domain" description="Pyridoxamine kinase/Phosphomethylpyrimidine kinase" evidence="6">
    <location>
        <begin position="34"/>
        <end position="255"/>
    </location>
</feature>
<keyword evidence="4 7" id="KW-0418">Kinase</keyword>
<evidence type="ECO:0000256" key="4">
    <source>
        <dbReference type="ARBA" id="ARBA00022777"/>
    </source>
</evidence>
<dbReference type="GO" id="GO:0005829">
    <property type="term" value="C:cytosol"/>
    <property type="evidence" value="ECO:0007669"/>
    <property type="project" value="TreeGrafter"/>
</dbReference>
<evidence type="ECO:0000256" key="3">
    <source>
        <dbReference type="ARBA" id="ARBA00022741"/>
    </source>
</evidence>
<evidence type="ECO:0000313" key="8">
    <source>
        <dbReference type="Proteomes" id="UP001139006"/>
    </source>
</evidence>
<dbReference type="EC" id="2.7.1.35" evidence="1"/>
<dbReference type="PANTHER" id="PTHR10534">
    <property type="entry name" value="PYRIDOXAL KINASE"/>
    <property type="match status" value="1"/>
</dbReference>
<keyword evidence="8" id="KW-1185">Reference proteome</keyword>
<dbReference type="SUPFAM" id="SSF53613">
    <property type="entry name" value="Ribokinase-like"/>
    <property type="match status" value="1"/>
</dbReference>
<dbReference type="GO" id="GO:0009443">
    <property type="term" value="P:pyridoxal 5'-phosphate salvage"/>
    <property type="evidence" value="ECO:0007669"/>
    <property type="project" value="InterPro"/>
</dbReference>
<keyword evidence="2" id="KW-0808">Transferase</keyword>
<keyword evidence="5" id="KW-0067">ATP-binding</keyword>
<dbReference type="RefSeq" id="WP_253361092.1">
    <property type="nucleotide sequence ID" value="NZ_JAIULA010000016.1"/>
</dbReference>
<evidence type="ECO:0000256" key="5">
    <source>
        <dbReference type="ARBA" id="ARBA00022840"/>
    </source>
</evidence>